<dbReference type="EMBL" id="OZ020108">
    <property type="protein sequence ID" value="CAK9260899.1"/>
    <property type="molecule type" value="Genomic_DNA"/>
</dbReference>
<proteinExistence type="predicted"/>
<protein>
    <submittedName>
        <fullName evidence="2">Uncharacterized protein</fullName>
    </submittedName>
</protein>
<organism evidence="2 3">
    <name type="scientific">Sphagnum jensenii</name>
    <dbReference type="NCBI Taxonomy" id="128206"/>
    <lineage>
        <taxon>Eukaryota</taxon>
        <taxon>Viridiplantae</taxon>
        <taxon>Streptophyta</taxon>
        <taxon>Embryophyta</taxon>
        <taxon>Bryophyta</taxon>
        <taxon>Sphagnophytina</taxon>
        <taxon>Sphagnopsida</taxon>
        <taxon>Sphagnales</taxon>
        <taxon>Sphagnaceae</taxon>
        <taxon>Sphagnum</taxon>
    </lineage>
</organism>
<gene>
    <name evidence="2" type="ORF">CSSPJE1EN1_LOCUS6377</name>
</gene>
<reference evidence="2" key="1">
    <citation type="submission" date="2024-02" db="EMBL/GenBank/DDBJ databases">
        <authorList>
            <consortium name="ELIXIR-Norway"/>
            <consortium name="Elixir Norway"/>
        </authorList>
    </citation>
    <scope>NUCLEOTIDE SEQUENCE</scope>
</reference>
<evidence type="ECO:0000313" key="2">
    <source>
        <dbReference type="EMBL" id="CAK9260899.1"/>
    </source>
</evidence>
<evidence type="ECO:0000256" key="1">
    <source>
        <dbReference type="SAM" id="Coils"/>
    </source>
</evidence>
<keyword evidence="3" id="KW-1185">Reference proteome</keyword>
<name>A0ABP0W2A0_9BRYO</name>
<keyword evidence="1" id="KW-0175">Coiled coil</keyword>
<sequence>MWVESENMEKKLKDQMEERLSQELDMQTSTAFYFEERMMKAEADRVASEEALLELQAFHKNLEGQFAVGKTEIEAMQTALEKVYEKHAKLEHTASEEVSQLRSQVKELKAEVATRKICETELQAVQARLKSATEELADKEIHLAQERRRSLQLEIAERDIRDFMNDLQSKLQTVKQNDEASIQKIVTLDQLVLYTVVLSSILLSYVRVEERHSCLTTLT</sequence>
<dbReference type="Proteomes" id="UP001497444">
    <property type="component" value="Chromosome 13"/>
</dbReference>
<evidence type="ECO:0000313" key="3">
    <source>
        <dbReference type="Proteomes" id="UP001497444"/>
    </source>
</evidence>
<accession>A0ABP0W2A0</accession>
<feature type="coiled-coil region" evidence="1">
    <location>
        <begin position="73"/>
        <end position="173"/>
    </location>
</feature>